<dbReference type="KEGG" id="wma:WM2015_2974"/>
<dbReference type="InterPro" id="IPR013517">
    <property type="entry name" value="FG-GAP"/>
</dbReference>
<reference evidence="1 2" key="1">
    <citation type="submission" date="2015-07" db="EMBL/GenBank/DDBJ databases">
        <authorList>
            <person name="Noorani M."/>
        </authorList>
    </citation>
    <scope>NUCLEOTIDE SEQUENCE [LARGE SCALE GENOMIC DNA]</scope>
    <source>
        <strain evidence="1 2">KCTC 42284</strain>
    </source>
</reference>
<sequence length="527" mass="57091">MDRFSLPSPTRLPVLALFFFLAVAPAHALEFEDRSQSAGFEPGFLANVPAGGIAVADFDRNGYPDLFVTGYFQANRLFFNQGSGSFTEDPAVNATIAGSACSSVAAADYDNDGWPDVYVGCRNQSNLLLRNLAGTGFSNEIHPAIDHAPTGVNSARTDAVAWGDLDGNGLLDLYIGVYPTSSLPDLNDPDNLDRIALQLGNGQWNRISTAFSGTQRAMLARTALTQGFSDFDFDGRPDLYVVNDKLQGNVLWRNDGAGCDGWCLTERSAQSGLARPVYGMGLAIGDVDRDGRWDFFFSSIDEQVLLRGRSTAPLFFEEDPGSALNVQVVGWGTIFADFDNDGWEDAFLAANSGSFSSTPSIDQVFRNQADGSFVSATTGSGLDIQRPTEAAARVDFDNDGRLDLVLGHWNQPVGYRLYRNITPTSGHWIGFQLDGGSEVNRDGIGARIVLDDGTGTMQMRERRSGESRGSSHDPRLHFGLGPNTMLSVQVHWPDGTLQTLEGLAVDQYHLITHPGSEGVFNDRFQAP</sequence>
<dbReference type="SUPFAM" id="SSF69318">
    <property type="entry name" value="Integrin alpha N-terminal domain"/>
    <property type="match status" value="1"/>
</dbReference>
<dbReference type="EMBL" id="CP012154">
    <property type="protein sequence ID" value="AKS43327.1"/>
    <property type="molecule type" value="Genomic_DNA"/>
</dbReference>
<dbReference type="Pfam" id="PF07593">
    <property type="entry name" value="UnbV_ASPIC"/>
    <property type="match status" value="1"/>
</dbReference>
<dbReference type="PATRIC" id="fig|1579979.3.peg.3043"/>
<protein>
    <submittedName>
        <fullName evidence="1">Uncharacterized protein</fullName>
    </submittedName>
</protein>
<dbReference type="Pfam" id="PF13517">
    <property type="entry name" value="FG-GAP_3"/>
    <property type="match status" value="3"/>
</dbReference>
<gene>
    <name evidence="1" type="ORF">WM2015_2974</name>
</gene>
<evidence type="ECO:0000313" key="2">
    <source>
        <dbReference type="Proteomes" id="UP000066624"/>
    </source>
</evidence>
<dbReference type="AlphaFoldDB" id="A0A0K0Y0B3"/>
<dbReference type="Proteomes" id="UP000066624">
    <property type="component" value="Chromosome"/>
</dbReference>
<dbReference type="Gene3D" id="2.130.10.130">
    <property type="entry name" value="Integrin alpha, N-terminal"/>
    <property type="match status" value="2"/>
</dbReference>
<name>A0A0K0Y0B3_9GAMM</name>
<keyword evidence="2" id="KW-1185">Reference proteome</keyword>
<dbReference type="InterPro" id="IPR011519">
    <property type="entry name" value="UnbV_ASPIC"/>
</dbReference>
<accession>A0A0K0Y0B3</accession>
<dbReference type="PANTHER" id="PTHR16026">
    <property type="entry name" value="CARTILAGE ACIDIC PROTEIN 1"/>
    <property type="match status" value="1"/>
</dbReference>
<proteinExistence type="predicted"/>
<dbReference type="RefSeq" id="WP_082169799.1">
    <property type="nucleotide sequence ID" value="NZ_JACHIC010000006.1"/>
</dbReference>
<evidence type="ECO:0000313" key="1">
    <source>
        <dbReference type="EMBL" id="AKS43327.1"/>
    </source>
</evidence>
<dbReference type="OrthoDB" id="6904246at2"/>
<organism evidence="1 2">
    <name type="scientific">Wenzhouxiangella marina</name>
    <dbReference type="NCBI Taxonomy" id="1579979"/>
    <lineage>
        <taxon>Bacteria</taxon>
        <taxon>Pseudomonadati</taxon>
        <taxon>Pseudomonadota</taxon>
        <taxon>Gammaproteobacteria</taxon>
        <taxon>Chromatiales</taxon>
        <taxon>Wenzhouxiangellaceae</taxon>
        <taxon>Wenzhouxiangella</taxon>
    </lineage>
</organism>
<dbReference type="InterPro" id="IPR027039">
    <property type="entry name" value="Crtac1"/>
</dbReference>
<dbReference type="STRING" id="1579979.WM2015_2974"/>
<dbReference type="InterPro" id="IPR028994">
    <property type="entry name" value="Integrin_alpha_N"/>
</dbReference>
<dbReference type="PANTHER" id="PTHR16026:SF0">
    <property type="entry name" value="CARTILAGE ACIDIC PROTEIN 1"/>
    <property type="match status" value="1"/>
</dbReference>